<dbReference type="AlphaFoldDB" id="A0A0G0XR34"/>
<evidence type="ECO:0000256" key="2">
    <source>
        <dbReference type="ARBA" id="ARBA00022980"/>
    </source>
</evidence>
<dbReference type="GO" id="GO:0003735">
    <property type="term" value="F:structural constituent of ribosome"/>
    <property type="evidence" value="ECO:0007669"/>
    <property type="project" value="InterPro"/>
</dbReference>
<comment type="function">
    <text evidence="5">One of the primary rRNA binding proteins, this protein initially binds near the 5'-end of the 23S rRNA. It is important during the early stages of 50S assembly. It makes multiple contacts with different domains of the 23S rRNA in the assembled 50S subunit and ribosome.</text>
</comment>
<dbReference type="Proteomes" id="UP000033930">
    <property type="component" value="Unassembled WGS sequence"/>
</dbReference>
<keyword evidence="5" id="KW-0699">rRNA-binding</keyword>
<dbReference type="GO" id="GO:1990904">
    <property type="term" value="C:ribonucleoprotein complex"/>
    <property type="evidence" value="ECO:0007669"/>
    <property type="project" value="UniProtKB-KW"/>
</dbReference>
<dbReference type="HAMAP" id="MF_01328_B">
    <property type="entry name" value="Ribosomal_uL4_B"/>
    <property type="match status" value="1"/>
</dbReference>
<sequence>MAKIDVYTIDGSKKEIIELPDHLFSVKPNSALVAEAVRVVEANSRVVLGTTKDRSEVSGGGKKPWKQKGTGRARHGSSRSPIWIGGGITFGPNSLRNFSLKINKKARRKALASVLSDKVASGVFIVVDAFDVDGTTKQMAGMRSALPGAKETAIVITTTDEEGVIRSARNLAKTATVSAQSLNVRDLLKSKYVITSKAAVEKMIEVYA</sequence>
<proteinExistence type="inferred from homology"/>
<dbReference type="PATRIC" id="fig|1618983.3.peg.393"/>
<dbReference type="GO" id="GO:0019843">
    <property type="term" value="F:rRNA binding"/>
    <property type="evidence" value="ECO:0007669"/>
    <property type="project" value="UniProtKB-UniRule"/>
</dbReference>
<keyword evidence="3 5" id="KW-0687">Ribonucleoprotein</keyword>
<evidence type="ECO:0000256" key="5">
    <source>
        <dbReference type="HAMAP-Rule" id="MF_01328"/>
    </source>
</evidence>
<dbReference type="EMBL" id="LCAW01000007">
    <property type="protein sequence ID" value="KKR99360.1"/>
    <property type="molecule type" value="Genomic_DNA"/>
</dbReference>
<name>A0A0G0XR34_9BACT</name>
<dbReference type="InterPro" id="IPR013005">
    <property type="entry name" value="Ribosomal_uL4-like"/>
</dbReference>
<evidence type="ECO:0000313" key="8">
    <source>
        <dbReference type="Proteomes" id="UP000033930"/>
    </source>
</evidence>
<evidence type="ECO:0000256" key="1">
    <source>
        <dbReference type="ARBA" id="ARBA00010528"/>
    </source>
</evidence>
<comment type="subunit">
    <text evidence="5">Part of the 50S ribosomal subunit.</text>
</comment>
<dbReference type="Pfam" id="PF00573">
    <property type="entry name" value="Ribosomal_L4"/>
    <property type="match status" value="1"/>
</dbReference>
<gene>
    <name evidence="5" type="primary">rplD</name>
    <name evidence="7" type="ORF">UU50_C0007G0048</name>
</gene>
<keyword evidence="5" id="KW-0694">RNA-binding</keyword>
<evidence type="ECO:0000256" key="4">
    <source>
        <dbReference type="ARBA" id="ARBA00035244"/>
    </source>
</evidence>
<dbReference type="InterPro" id="IPR002136">
    <property type="entry name" value="Ribosomal_uL4"/>
</dbReference>
<reference evidence="7 8" key="1">
    <citation type="journal article" date="2015" name="Nature">
        <title>rRNA introns, odd ribosomes, and small enigmatic genomes across a large radiation of phyla.</title>
        <authorList>
            <person name="Brown C.T."/>
            <person name="Hug L.A."/>
            <person name="Thomas B.C."/>
            <person name="Sharon I."/>
            <person name="Castelle C.J."/>
            <person name="Singh A."/>
            <person name="Wilkins M.J."/>
            <person name="Williams K.H."/>
            <person name="Banfield J.F."/>
        </authorList>
    </citation>
    <scope>NUCLEOTIDE SEQUENCE [LARGE SCALE GENOMIC DNA]</scope>
</reference>
<dbReference type="SUPFAM" id="SSF52166">
    <property type="entry name" value="Ribosomal protein L4"/>
    <property type="match status" value="1"/>
</dbReference>
<evidence type="ECO:0000256" key="3">
    <source>
        <dbReference type="ARBA" id="ARBA00023274"/>
    </source>
</evidence>
<dbReference type="PANTHER" id="PTHR10746:SF6">
    <property type="entry name" value="LARGE RIBOSOMAL SUBUNIT PROTEIN UL4M"/>
    <property type="match status" value="1"/>
</dbReference>
<comment type="function">
    <text evidence="5">Forms part of the polypeptide exit tunnel.</text>
</comment>
<feature type="compositionally biased region" description="Basic residues" evidence="6">
    <location>
        <begin position="63"/>
        <end position="77"/>
    </location>
</feature>
<keyword evidence="2 5" id="KW-0689">Ribosomal protein</keyword>
<dbReference type="InterPro" id="IPR023574">
    <property type="entry name" value="Ribosomal_uL4_dom_sf"/>
</dbReference>
<evidence type="ECO:0000313" key="7">
    <source>
        <dbReference type="EMBL" id="KKR99360.1"/>
    </source>
</evidence>
<dbReference type="Gene3D" id="3.40.1370.10">
    <property type="match status" value="1"/>
</dbReference>
<comment type="similarity">
    <text evidence="1 5">Belongs to the universal ribosomal protein uL4 family.</text>
</comment>
<protein>
    <recommendedName>
        <fullName evidence="4 5">Large ribosomal subunit protein uL4</fullName>
    </recommendedName>
</protein>
<evidence type="ECO:0000256" key="6">
    <source>
        <dbReference type="SAM" id="MobiDB-lite"/>
    </source>
</evidence>
<dbReference type="NCBIfam" id="TIGR03953">
    <property type="entry name" value="rplD_bact"/>
    <property type="match status" value="1"/>
</dbReference>
<feature type="region of interest" description="Disordered" evidence="6">
    <location>
        <begin position="51"/>
        <end position="78"/>
    </location>
</feature>
<organism evidence="7 8">
    <name type="scientific">Candidatus Uhrbacteria bacterium GW2011_GWC1_41_20</name>
    <dbReference type="NCBI Taxonomy" id="1618983"/>
    <lineage>
        <taxon>Bacteria</taxon>
        <taxon>Candidatus Uhriibacteriota</taxon>
    </lineage>
</organism>
<comment type="caution">
    <text evidence="7">The sequence shown here is derived from an EMBL/GenBank/DDBJ whole genome shotgun (WGS) entry which is preliminary data.</text>
</comment>
<accession>A0A0G0XR34</accession>
<dbReference type="PANTHER" id="PTHR10746">
    <property type="entry name" value="50S RIBOSOMAL PROTEIN L4"/>
    <property type="match status" value="1"/>
</dbReference>
<dbReference type="GO" id="GO:0006412">
    <property type="term" value="P:translation"/>
    <property type="evidence" value="ECO:0007669"/>
    <property type="project" value="UniProtKB-UniRule"/>
</dbReference>
<dbReference type="GO" id="GO:0005840">
    <property type="term" value="C:ribosome"/>
    <property type="evidence" value="ECO:0007669"/>
    <property type="project" value="UniProtKB-KW"/>
</dbReference>